<evidence type="ECO:0000256" key="2">
    <source>
        <dbReference type="ARBA" id="ARBA00022475"/>
    </source>
</evidence>
<keyword evidence="4 8" id="KW-0812">Transmembrane</keyword>
<reference evidence="9" key="1">
    <citation type="submission" date="2012-09" db="EMBL/GenBank/DDBJ databases">
        <title>Metagenomic Characterization of a Microbial Community in Wastewater Detects High Levels of Antibiotic Resistance.</title>
        <authorList>
            <person name="Abrams M."/>
            <person name="Caldwell A."/>
            <person name="Vandaei E."/>
            <person name="Lee W."/>
            <person name="Perrott J."/>
            <person name="Khan S.Y."/>
            <person name="Ta J."/>
            <person name="Romero D."/>
            <person name="Nguyen V."/>
            <person name="Pourmand N."/>
            <person name="Ouverney C.C."/>
        </authorList>
    </citation>
    <scope>NUCLEOTIDE SEQUENCE</scope>
</reference>
<dbReference type="AlphaFoldDB" id="L7VW71"/>
<evidence type="ECO:0000256" key="6">
    <source>
        <dbReference type="ARBA" id="ARBA00023136"/>
    </source>
</evidence>
<feature type="transmembrane region" description="Helical" evidence="8">
    <location>
        <begin position="143"/>
        <end position="164"/>
    </location>
</feature>
<dbReference type="GO" id="GO:0005886">
    <property type="term" value="C:plasma membrane"/>
    <property type="evidence" value="ECO:0007669"/>
    <property type="project" value="UniProtKB-SubCell"/>
</dbReference>
<feature type="transmembrane region" description="Helical" evidence="8">
    <location>
        <begin position="114"/>
        <end position="137"/>
    </location>
</feature>
<feature type="transmembrane region" description="Helical" evidence="8">
    <location>
        <begin position="214"/>
        <end position="234"/>
    </location>
</feature>
<sequence>MEELQMGDVNVRERLKSDLPWLGAGFGIYLSWWFVTKMGVGVDAHAYWLAARGPLYTGAPATYDAYLYSPLFLQMIRPIAVFDWPVFLAIWMSFAALTFAFLLWPLGWRLAVPYWVMCLPEILTGNINWIFALVVAFGLRQPWLWVFPLITKISPAIGPIWFLARREWRQLGISIAATILVVGVSFAFDPVGWVDWFKFLFTHFGLTDENVGGVFLPPLIRIPVAVVLTFWAALKRRYWVVPLAMALAAPVFSVAALVIFAGLPRLLGHERSQRFIR</sequence>
<feature type="transmembrane region" description="Helical" evidence="8">
    <location>
        <begin position="241"/>
        <end position="263"/>
    </location>
</feature>
<keyword evidence="3" id="KW-0808">Transferase</keyword>
<evidence type="ECO:0000256" key="1">
    <source>
        <dbReference type="ARBA" id="ARBA00004651"/>
    </source>
</evidence>
<keyword evidence="2" id="KW-1003">Cell membrane</keyword>
<keyword evidence="5 8" id="KW-1133">Transmembrane helix</keyword>
<comment type="subcellular location">
    <subcellularLocation>
        <location evidence="1">Cell membrane</location>
        <topology evidence="1">Multi-pass membrane protein</topology>
    </subcellularLocation>
</comment>
<evidence type="ECO:0000256" key="7">
    <source>
        <dbReference type="ARBA" id="ARBA00024033"/>
    </source>
</evidence>
<proteinExistence type="inferred from homology"/>
<evidence type="ECO:0000256" key="3">
    <source>
        <dbReference type="ARBA" id="ARBA00022679"/>
    </source>
</evidence>
<organism evidence="9">
    <name type="scientific">uncultured bacterium A1Q1_fos_1053</name>
    <dbReference type="NCBI Taxonomy" id="1256539"/>
    <lineage>
        <taxon>Bacteria</taxon>
        <taxon>environmental samples</taxon>
    </lineage>
</organism>
<accession>L7VW71</accession>
<name>L7VW71_9BACT</name>
<feature type="transmembrane region" description="Helical" evidence="8">
    <location>
        <begin position="21"/>
        <end position="40"/>
    </location>
</feature>
<protein>
    <recommendedName>
        <fullName evidence="10">DUF2029 domain-containing protein</fullName>
    </recommendedName>
</protein>
<dbReference type="GO" id="GO:0016758">
    <property type="term" value="F:hexosyltransferase activity"/>
    <property type="evidence" value="ECO:0007669"/>
    <property type="project" value="InterPro"/>
</dbReference>
<comment type="similarity">
    <text evidence="7">Belongs to the glycosyltransferase 87 family.</text>
</comment>
<evidence type="ECO:0000256" key="8">
    <source>
        <dbReference type="SAM" id="Phobius"/>
    </source>
</evidence>
<evidence type="ECO:0000313" key="9">
    <source>
        <dbReference type="EMBL" id="AGC71606.1"/>
    </source>
</evidence>
<dbReference type="InterPro" id="IPR018584">
    <property type="entry name" value="GT87"/>
</dbReference>
<evidence type="ECO:0008006" key="10">
    <source>
        <dbReference type="Google" id="ProtNLM"/>
    </source>
</evidence>
<evidence type="ECO:0000256" key="4">
    <source>
        <dbReference type="ARBA" id="ARBA00022692"/>
    </source>
</evidence>
<dbReference type="Pfam" id="PF09594">
    <property type="entry name" value="GT87"/>
    <property type="match status" value="1"/>
</dbReference>
<feature type="transmembrane region" description="Helical" evidence="8">
    <location>
        <begin position="84"/>
        <end position="107"/>
    </location>
</feature>
<feature type="transmembrane region" description="Helical" evidence="8">
    <location>
        <begin position="171"/>
        <end position="194"/>
    </location>
</feature>
<evidence type="ECO:0000256" key="5">
    <source>
        <dbReference type="ARBA" id="ARBA00022989"/>
    </source>
</evidence>
<dbReference type="EMBL" id="JX649877">
    <property type="protein sequence ID" value="AGC71606.1"/>
    <property type="molecule type" value="Genomic_DNA"/>
</dbReference>
<keyword evidence="6 8" id="KW-0472">Membrane</keyword>